<dbReference type="SUPFAM" id="SSF50249">
    <property type="entry name" value="Nucleic acid-binding proteins"/>
    <property type="match status" value="3"/>
</dbReference>
<dbReference type="Pfam" id="PF00773">
    <property type="entry name" value="RNB"/>
    <property type="match status" value="1"/>
</dbReference>
<dbReference type="InterPro" id="IPR013223">
    <property type="entry name" value="RNase_B_OB_dom"/>
</dbReference>
<dbReference type="Gene3D" id="2.40.50.140">
    <property type="entry name" value="Nucleic acid-binding proteins"/>
    <property type="match status" value="2"/>
</dbReference>
<dbReference type="CDD" id="cd04471">
    <property type="entry name" value="S1_RNase_R"/>
    <property type="match status" value="1"/>
</dbReference>
<dbReference type="GO" id="GO:0006402">
    <property type="term" value="P:mRNA catabolic process"/>
    <property type="evidence" value="ECO:0007669"/>
    <property type="project" value="TreeGrafter"/>
</dbReference>
<dbReference type="PROSITE" id="PS50126">
    <property type="entry name" value="S1"/>
    <property type="match status" value="1"/>
</dbReference>
<dbReference type="RefSeq" id="YP_002049468.1">
    <property type="nucleotide sequence ID" value="NC_011087.1"/>
</dbReference>
<reference evidence="5" key="2">
    <citation type="journal article" date="2008" name="Curr. Biol.">
        <title>Chromatophore genome sequence of Paulinella sheds light on acquisition of photosynthesis by eukaryotes.</title>
        <authorList>
            <person name="Nowack E.C.M."/>
            <person name="Melkonian M."/>
            <person name="Gloeckner G."/>
        </authorList>
    </citation>
    <scope>NUCLEOTIDE SEQUENCE [LARGE SCALE GENOMIC DNA]</scope>
</reference>
<proteinExistence type="predicted"/>
<dbReference type="InterPro" id="IPR050180">
    <property type="entry name" value="RNR_Ribonuclease"/>
</dbReference>
<dbReference type="PANTHER" id="PTHR23355:SF9">
    <property type="entry name" value="DIS3-LIKE EXONUCLEASE 2"/>
    <property type="match status" value="1"/>
</dbReference>
<dbReference type="Pfam" id="PF00575">
    <property type="entry name" value="S1"/>
    <property type="match status" value="1"/>
</dbReference>
<evidence type="ECO:0000256" key="1">
    <source>
        <dbReference type="ARBA" id="ARBA00022722"/>
    </source>
</evidence>
<dbReference type="GO" id="GO:0005829">
    <property type="term" value="C:cytosol"/>
    <property type="evidence" value="ECO:0007669"/>
    <property type="project" value="TreeGrafter"/>
</dbReference>
<dbReference type="EMBL" id="CP000815">
    <property type="protein sequence ID" value="ACB43258.1"/>
    <property type="molecule type" value="Genomic_DNA"/>
</dbReference>
<dbReference type="GeneID" id="6481555"/>
<organism evidence="5">
    <name type="scientific">Paulinella chromatophora</name>
    <dbReference type="NCBI Taxonomy" id="39717"/>
    <lineage>
        <taxon>Eukaryota</taxon>
        <taxon>Sar</taxon>
        <taxon>Rhizaria</taxon>
        <taxon>Cercozoa</taxon>
        <taxon>Imbricatea</taxon>
        <taxon>Silicofilosea</taxon>
        <taxon>Euglyphida</taxon>
        <taxon>Paulinellidae</taxon>
        <taxon>Paulinella</taxon>
    </lineage>
</organism>
<keyword evidence="5" id="KW-0934">Plastid</keyword>
<dbReference type="InterPro" id="IPR012340">
    <property type="entry name" value="NA-bd_OB-fold"/>
</dbReference>
<dbReference type="GO" id="GO:0004527">
    <property type="term" value="F:exonuclease activity"/>
    <property type="evidence" value="ECO:0007669"/>
    <property type="project" value="UniProtKB-KW"/>
</dbReference>
<accession>B1X5N9</accession>
<gene>
    <name evidence="5" type="primary">zam</name>
    <name evidence="5" type="ordered locus">PCC_0848</name>
</gene>
<evidence type="ECO:0000259" key="4">
    <source>
        <dbReference type="PROSITE" id="PS50126"/>
    </source>
</evidence>
<dbReference type="PANTHER" id="PTHR23355">
    <property type="entry name" value="RIBONUCLEASE"/>
    <property type="match status" value="1"/>
</dbReference>
<protein>
    <submittedName>
        <fullName evidence="5">Putative acetazolamide conferring resistance protein Zam</fullName>
    </submittedName>
</protein>
<reference evidence="5" key="1">
    <citation type="submission" date="2007-08" db="EMBL/GenBank/DDBJ databases">
        <authorList>
            <person name="Gloeckner G."/>
            <person name="Nowack E."/>
            <person name="Melkonian M."/>
        </authorList>
    </citation>
    <scope>NUCLEOTIDE SEQUENCE</scope>
</reference>
<sequence length="770" mass="85765">MKFTVADLLDQLPSGTILPLAKLEKKLGLSHKTEKQQLFTAIFALTQIGILNIYEEGIERIKDKNLIEARLRCSSKCFCFALRDDGEEDIYIRDHQLNHAWNSDRVLVKVTRAGGRKRSPEGEVLCILERQTTNLLAQVERQHERLVAIPLDDRILATIELTPETPIDFDSTDSLVAEVKVDKYPLAQLSSKGHIVRMLNIKGDAAVDKELLLAKYSLYDRYLQPDFNLSEFRSEDRRDLSDQVVILLNGFNEIHKAIMPAIAIETINFEDKTTGIRLWVHAPALAERIGFGSALDFSLRKFSEALFVGGEFLPLLNSTLTEDSDFRVGEIQSALSVSLDLSPEGELIDYNFSLTSIKPTLSLNSSIIAAFIKRKPKARTFPILLRSVKDHFNLLDQLLALASQLKRRRLAIGSLDLASPDLPTKILGDQYISGPNETNNGWMVELSSMEPFGLLREFLQVAHTALGHHLTALNLPCIYALNEVPDSNAINEVAKAAAALDVSLELNNDGNVSSIQEIVTAFSTTDKARVLNQQLKAVLPGITLDNKPNFNTVAGGRIAYAPWTCGALHYSDIFNQHVLLWLLSKDKAVSSIYANTLIELGSNRCHGLIDTVRLSSDQLTTFREVITRGFINRLNAKARMASDLIADELVLIQSRQAEGLIGQVVTGIISGVQSYGFFVEIPPFNIEGLVHVSSLKDDWYEYRSKQNRLVGRKNNRSYILGDRIAVLVHKVDVIRYQIDLLVAGNSSELLQKDEGISKLTILSSLPFALN</sequence>
<dbReference type="InterPro" id="IPR011129">
    <property type="entry name" value="CSD"/>
</dbReference>
<dbReference type="SMART" id="SM00955">
    <property type="entry name" value="RNB"/>
    <property type="match status" value="1"/>
</dbReference>
<evidence type="ECO:0000256" key="2">
    <source>
        <dbReference type="ARBA" id="ARBA00022801"/>
    </source>
</evidence>
<dbReference type="SMART" id="SM00316">
    <property type="entry name" value="S1"/>
    <property type="match status" value="1"/>
</dbReference>
<dbReference type="InterPro" id="IPR001900">
    <property type="entry name" value="RNase_II/R"/>
</dbReference>
<keyword evidence="3" id="KW-0269">Exonuclease</keyword>
<dbReference type="GO" id="GO:0004540">
    <property type="term" value="F:RNA nuclease activity"/>
    <property type="evidence" value="ECO:0007669"/>
    <property type="project" value="InterPro"/>
</dbReference>
<keyword evidence="1" id="KW-0540">Nuclease</keyword>
<dbReference type="SMART" id="SM00357">
    <property type="entry name" value="CSP"/>
    <property type="match status" value="1"/>
</dbReference>
<dbReference type="GO" id="GO:0003723">
    <property type="term" value="F:RNA binding"/>
    <property type="evidence" value="ECO:0007669"/>
    <property type="project" value="InterPro"/>
</dbReference>
<feature type="domain" description="S1 motif" evidence="4">
    <location>
        <begin position="662"/>
        <end position="743"/>
    </location>
</feature>
<evidence type="ECO:0000313" key="5">
    <source>
        <dbReference type="EMBL" id="ACB43258.1"/>
    </source>
</evidence>
<dbReference type="Pfam" id="PF08206">
    <property type="entry name" value="OB_RNB"/>
    <property type="match status" value="1"/>
</dbReference>
<dbReference type="InterPro" id="IPR003029">
    <property type="entry name" value="S1_domain"/>
</dbReference>
<dbReference type="AlphaFoldDB" id="B1X5N9"/>
<geneLocation type="organellar chromatophore" evidence="5"/>
<keyword evidence="2" id="KW-0378">Hydrolase</keyword>
<evidence type="ECO:0000256" key="3">
    <source>
        <dbReference type="ARBA" id="ARBA00022839"/>
    </source>
</evidence>
<name>B1X5N9_PAUCH</name>